<name>A0ABT0XGM9_9BACI</name>
<dbReference type="EMBL" id="JAMQJY010000001">
    <property type="protein sequence ID" value="MCM2675039.1"/>
    <property type="molecule type" value="Genomic_DNA"/>
</dbReference>
<gene>
    <name evidence="1" type="ORF">NDM98_05765</name>
</gene>
<accession>A0ABT0XGM9</accession>
<comment type="caution">
    <text evidence="1">The sequence shown here is derived from an EMBL/GenBank/DDBJ whole genome shotgun (WGS) entry which is preliminary data.</text>
</comment>
<dbReference type="RefSeq" id="WP_251605228.1">
    <property type="nucleotide sequence ID" value="NZ_JAMQJY010000001.1"/>
</dbReference>
<protein>
    <submittedName>
        <fullName evidence="1">Uncharacterized protein</fullName>
    </submittedName>
</protein>
<evidence type="ECO:0000313" key="1">
    <source>
        <dbReference type="EMBL" id="MCM2675039.1"/>
    </source>
</evidence>
<evidence type="ECO:0000313" key="2">
    <source>
        <dbReference type="Proteomes" id="UP001203665"/>
    </source>
</evidence>
<sequence>MTNRPKDEAPFNHDIQLEQKLLHYRSELKKFQRIIHLQKKKLTSQEEEIQSFKKSMSNQSLPRFNEPISNNIQENMVGIYAYFAYSTLFPSSSSKDSEEPCLINGNFIIRNETGLPLHDPLVCLSFNKPELANLSGKINQNKKHYASEHIMADENVLSWNFLEDHSIKKVRETGEFWLRPNKTELVDQDELTFNQFEILLPYHGKPFSVSINGYIYGKEIPEGRRALNAIICNIT</sequence>
<keyword evidence="2" id="KW-1185">Reference proteome</keyword>
<proteinExistence type="predicted"/>
<organism evidence="1 2">
    <name type="scientific">Alkalicoccobacillus plakortidis</name>
    <dbReference type="NCBI Taxonomy" id="444060"/>
    <lineage>
        <taxon>Bacteria</taxon>
        <taxon>Bacillati</taxon>
        <taxon>Bacillota</taxon>
        <taxon>Bacilli</taxon>
        <taxon>Bacillales</taxon>
        <taxon>Bacillaceae</taxon>
        <taxon>Alkalicoccobacillus</taxon>
    </lineage>
</organism>
<reference evidence="1" key="1">
    <citation type="submission" date="2022-06" db="EMBL/GenBank/DDBJ databases">
        <title>Alkalicoccobacillus porphyridii sp. nov., isolated from a marine red alga, Porphyridium purpureum and reclassification of Shouchella plakortidis and Shouchella gibsonii as Alkalicoccobacillus plakortidis comb. nov. and Alkalicoccobacillus gibsonii comb. nov.</title>
        <authorList>
            <person name="Kim K.H."/>
            <person name="Lee J.K."/>
            <person name="Han D.M."/>
            <person name="Baek J.H."/>
            <person name="Jeon C.O."/>
        </authorList>
    </citation>
    <scope>NUCLEOTIDE SEQUENCE</scope>
    <source>
        <strain evidence="1">DSM 19153</strain>
    </source>
</reference>
<dbReference type="Proteomes" id="UP001203665">
    <property type="component" value="Unassembled WGS sequence"/>
</dbReference>